<dbReference type="PATRIC" id="fig|1125718.3.peg.1002"/>
<feature type="region of interest" description="Disordered" evidence="1">
    <location>
        <begin position="28"/>
        <end position="94"/>
    </location>
</feature>
<dbReference type="Proteomes" id="UP000002941">
    <property type="component" value="Unassembled WGS sequence"/>
</dbReference>
<sequence>MVFRVSRVSRYPVHVKLFKKRAAALEPEPVVETSAKSTGKGRATPKRKDAEARRLHPVVPTDRKAAKAKARAEQDESWRRQREAMRTGDERYLPARDKGPVKRYIRDYVDARFSLGEAFLPLSVLLMVIMFGFQTRMPQIGLLLMMCLYAVFLLSIIDAVVCWWLVRRRLHAKFGADKVQAQGTIFWYIFSRCFNLRRWRQPSPQVARREYPS</sequence>
<protein>
    <submittedName>
        <fullName evidence="3">PF11241 family protein</fullName>
    </submittedName>
</protein>
<feature type="compositionally biased region" description="Basic and acidic residues" evidence="1">
    <location>
        <begin position="61"/>
        <end position="94"/>
    </location>
</feature>
<proteinExistence type="predicted"/>
<keyword evidence="4" id="KW-1185">Reference proteome</keyword>
<dbReference type="InterPro" id="IPR021403">
    <property type="entry name" value="DUF3043"/>
</dbReference>
<dbReference type="Pfam" id="PF11241">
    <property type="entry name" value="DUF3043"/>
    <property type="match status" value="1"/>
</dbReference>
<name>J0NGV8_9ACTO</name>
<keyword evidence="2" id="KW-1133">Transmembrane helix</keyword>
<reference evidence="3 4" key="1">
    <citation type="submission" date="2012-05" db="EMBL/GenBank/DDBJ databases">
        <authorList>
            <person name="Harkins D.M."/>
            <person name="Madupu R."/>
            <person name="Durkin A.S."/>
            <person name="Torralba M."/>
            <person name="Methe B."/>
            <person name="Sutton G.G."/>
            <person name="Nelson K.E."/>
        </authorList>
    </citation>
    <scope>NUCLEOTIDE SEQUENCE [LARGE SCALE GENOMIC DNA]</scope>
    <source>
        <strain evidence="3 4">F0489</strain>
    </source>
</reference>
<evidence type="ECO:0000313" key="3">
    <source>
        <dbReference type="EMBL" id="EJF46309.1"/>
    </source>
</evidence>
<comment type="caution">
    <text evidence="3">The sequence shown here is derived from an EMBL/GenBank/DDBJ whole genome shotgun (WGS) entry which is preliminary data.</text>
</comment>
<feature type="transmembrane region" description="Helical" evidence="2">
    <location>
        <begin position="140"/>
        <end position="166"/>
    </location>
</feature>
<evidence type="ECO:0000313" key="4">
    <source>
        <dbReference type="Proteomes" id="UP000002941"/>
    </source>
</evidence>
<accession>J0NGV8</accession>
<evidence type="ECO:0000256" key="1">
    <source>
        <dbReference type="SAM" id="MobiDB-lite"/>
    </source>
</evidence>
<organism evidence="3 4">
    <name type="scientific">Actinomyces massiliensis F0489</name>
    <dbReference type="NCBI Taxonomy" id="1125718"/>
    <lineage>
        <taxon>Bacteria</taxon>
        <taxon>Bacillati</taxon>
        <taxon>Actinomycetota</taxon>
        <taxon>Actinomycetes</taxon>
        <taxon>Actinomycetales</taxon>
        <taxon>Actinomycetaceae</taxon>
        <taxon>Actinomyces</taxon>
    </lineage>
</organism>
<dbReference type="EMBL" id="AKFT01000066">
    <property type="protein sequence ID" value="EJF46309.1"/>
    <property type="molecule type" value="Genomic_DNA"/>
</dbReference>
<evidence type="ECO:0000256" key="2">
    <source>
        <dbReference type="SAM" id="Phobius"/>
    </source>
</evidence>
<dbReference type="AlphaFoldDB" id="J0NGV8"/>
<keyword evidence="2" id="KW-0812">Transmembrane</keyword>
<feature type="transmembrane region" description="Helical" evidence="2">
    <location>
        <begin position="113"/>
        <end position="134"/>
    </location>
</feature>
<gene>
    <name evidence="3" type="ORF">HMPREF1318_0727</name>
</gene>
<dbReference type="eggNOG" id="ENOG5031D67">
    <property type="taxonomic scope" value="Bacteria"/>
</dbReference>
<keyword evidence="2" id="KW-0472">Membrane</keyword>